<proteinExistence type="predicted"/>
<organism evidence="1 2">
    <name type="scientific">Paramuricea clavata</name>
    <name type="common">Red gorgonian</name>
    <name type="synonym">Violescent sea-whip</name>
    <dbReference type="NCBI Taxonomy" id="317549"/>
    <lineage>
        <taxon>Eukaryota</taxon>
        <taxon>Metazoa</taxon>
        <taxon>Cnidaria</taxon>
        <taxon>Anthozoa</taxon>
        <taxon>Octocorallia</taxon>
        <taxon>Malacalcyonacea</taxon>
        <taxon>Plexauridae</taxon>
        <taxon>Paramuricea</taxon>
    </lineage>
</organism>
<dbReference type="EMBL" id="CACRXK020000667">
    <property type="protein sequence ID" value="CAB3983864.1"/>
    <property type="molecule type" value="Genomic_DNA"/>
</dbReference>
<feature type="non-terminal residue" evidence="1">
    <location>
        <position position="1"/>
    </location>
</feature>
<dbReference type="InterPro" id="IPR000477">
    <property type="entry name" value="RT_dom"/>
</dbReference>
<dbReference type="Pfam" id="PF00078">
    <property type="entry name" value="RVT_1"/>
    <property type="match status" value="1"/>
</dbReference>
<dbReference type="OrthoDB" id="5989324at2759"/>
<dbReference type="InterPro" id="IPR043502">
    <property type="entry name" value="DNA/RNA_pol_sf"/>
</dbReference>
<name>A0A7D9DFI3_PARCT</name>
<comment type="caution">
    <text evidence="1">The sequence shown here is derived from an EMBL/GenBank/DDBJ whole genome shotgun (WGS) entry which is preliminary data.</text>
</comment>
<protein>
    <submittedName>
        <fullName evidence="1">Uncharacterized protein</fullName>
    </submittedName>
</protein>
<dbReference type="PROSITE" id="PS50878">
    <property type="entry name" value="RT_POL"/>
    <property type="match status" value="1"/>
</dbReference>
<evidence type="ECO:0000313" key="2">
    <source>
        <dbReference type="Proteomes" id="UP001152795"/>
    </source>
</evidence>
<dbReference type="Proteomes" id="UP001152795">
    <property type="component" value="Unassembled WGS sequence"/>
</dbReference>
<dbReference type="PANTHER" id="PTHR33332">
    <property type="entry name" value="REVERSE TRANSCRIPTASE DOMAIN-CONTAINING PROTEIN"/>
    <property type="match status" value="1"/>
</dbReference>
<dbReference type="AlphaFoldDB" id="A0A7D9DFI3"/>
<reference evidence="1" key="1">
    <citation type="submission" date="2020-04" db="EMBL/GenBank/DDBJ databases">
        <authorList>
            <person name="Alioto T."/>
            <person name="Alioto T."/>
            <person name="Gomez Garrido J."/>
        </authorList>
    </citation>
    <scope>NUCLEOTIDE SEQUENCE</scope>
    <source>
        <strain evidence="1">A484AB</strain>
    </source>
</reference>
<dbReference type="SUPFAM" id="SSF56672">
    <property type="entry name" value="DNA/RNA polymerases"/>
    <property type="match status" value="1"/>
</dbReference>
<keyword evidence="2" id="KW-1185">Reference proteome</keyword>
<gene>
    <name evidence="1" type="ORF">PACLA_8A002771</name>
</gene>
<evidence type="ECO:0000313" key="1">
    <source>
        <dbReference type="EMBL" id="CAB3983864.1"/>
    </source>
</evidence>
<dbReference type="CDD" id="cd01650">
    <property type="entry name" value="RT_nLTR_like"/>
    <property type="match status" value="1"/>
</dbReference>
<accession>A0A7D9DFI3</accession>
<sequence>QLIITRDRLKRKAIITNLEIDWLNYKTTRNKVNIQLRNGKKNYYSIKISDQKCNPKEAWKTINDILGRQSKPTVVNELKLGENSLTNTKDIAEGFNNYFSNIGPDLASKIDTPNSNFQTYIEKAKSEFSAFQPVTVSNVYHLLHGLSSNKATGVDKISSKIIKIAAPAISDSLTYIFNQAIILSLFPHEWKTARVIPLHKNGQRNLPGNYRPISVLPVISKIMERILYDQLYNYLTKFDLLSDCQFGFRKFHSTATALLDCTNDWYMNLDRKTFNLVVLIDLKKAFDTVDHQILLKKLELYGIKGQALSFLESYLSNRNQKCQIQGSVSSEKLIKCGVPQGSILGPLFFLLYINDLPQCLDKTKPRLFADDTNLTVSGDSITDLETAVNSDLEKLRKWLIANKLSLNVAKTEFMSIGSKQMIKNISNLQLNVKIENESIMNSKLLE</sequence>